<dbReference type="Gene3D" id="1.20.1250.20">
    <property type="entry name" value="MFS general substrate transporter like domains"/>
    <property type="match status" value="2"/>
</dbReference>
<feature type="transmembrane region" description="Helical" evidence="5">
    <location>
        <begin position="354"/>
        <end position="377"/>
    </location>
</feature>
<feature type="transmembrane region" description="Helical" evidence="5">
    <location>
        <begin position="61"/>
        <end position="81"/>
    </location>
</feature>
<accession>A0A6M8HVA0</accession>
<dbReference type="PANTHER" id="PTHR43129:SF1">
    <property type="entry name" value="FOSMIDOMYCIN RESISTANCE PROTEIN"/>
    <property type="match status" value="1"/>
</dbReference>
<dbReference type="Pfam" id="PF07690">
    <property type="entry name" value="MFS_1"/>
    <property type="match status" value="1"/>
</dbReference>
<feature type="transmembrane region" description="Helical" evidence="5">
    <location>
        <begin position="117"/>
        <end position="135"/>
    </location>
</feature>
<evidence type="ECO:0000313" key="7">
    <source>
        <dbReference type="EMBL" id="QKE92166.1"/>
    </source>
</evidence>
<dbReference type="InterPro" id="IPR036259">
    <property type="entry name" value="MFS_trans_sf"/>
</dbReference>
<dbReference type="Proteomes" id="UP000500767">
    <property type="component" value="Chromosome"/>
</dbReference>
<dbReference type="KEGG" id="lck:HN018_20915"/>
<evidence type="ECO:0000313" key="8">
    <source>
        <dbReference type="Proteomes" id="UP000500767"/>
    </source>
</evidence>
<keyword evidence="2 5" id="KW-1133">Transmembrane helix</keyword>
<feature type="transmembrane region" description="Helical" evidence="5">
    <location>
        <begin position="383"/>
        <end position="402"/>
    </location>
</feature>
<dbReference type="AlphaFoldDB" id="A0A6M8HVA0"/>
<evidence type="ECO:0000256" key="1">
    <source>
        <dbReference type="ARBA" id="ARBA00022692"/>
    </source>
</evidence>
<feature type="transmembrane region" description="Helical" evidence="5">
    <location>
        <begin position="93"/>
        <end position="111"/>
    </location>
</feature>
<dbReference type="EMBL" id="CP053708">
    <property type="protein sequence ID" value="QKE92166.1"/>
    <property type="molecule type" value="Genomic_DNA"/>
</dbReference>
<organism evidence="7 8">
    <name type="scientific">Lichenicola cladoniae</name>
    <dbReference type="NCBI Taxonomy" id="1484109"/>
    <lineage>
        <taxon>Bacteria</taxon>
        <taxon>Pseudomonadati</taxon>
        <taxon>Pseudomonadota</taxon>
        <taxon>Alphaproteobacteria</taxon>
        <taxon>Acetobacterales</taxon>
        <taxon>Acetobacteraceae</taxon>
        <taxon>Lichenicola</taxon>
    </lineage>
</organism>
<name>A0A6M8HVA0_9PROT</name>
<dbReference type="PANTHER" id="PTHR43129">
    <property type="entry name" value="FOSMIDOMYCIN RESISTANCE PROTEIN"/>
    <property type="match status" value="1"/>
</dbReference>
<feature type="transmembrane region" description="Helical" evidence="5">
    <location>
        <begin position="322"/>
        <end position="342"/>
    </location>
</feature>
<dbReference type="SUPFAM" id="SSF103473">
    <property type="entry name" value="MFS general substrate transporter"/>
    <property type="match status" value="1"/>
</dbReference>
<gene>
    <name evidence="7" type="ORF">HN018_20915</name>
</gene>
<keyword evidence="3 5" id="KW-0472">Membrane</keyword>
<feature type="transmembrane region" description="Helical" evidence="5">
    <location>
        <begin position="297"/>
        <end position="316"/>
    </location>
</feature>
<evidence type="ECO:0000256" key="4">
    <source>
        <dbReference type="SAM" id="MobiDB-lite"/>
    </source>
</evidence>
<evidence type="ECO:0000256" key="3">
    <source>
        <dbReference type="ARBA" id="ARBA00023136"/>
    </source>
</evidence>
<feature type="domain" description="Major facilitator superfamily (MFS) profile" evidence="6">
    <location>
        <begin position="30"/>
        <end position="406"/>
    </location>
</feature>
<dbReference type="RefSeq" id="WP_171836998.1">
    <property type="nucleotide sequence ID" value="NZ_CP053708.1"/>
</dbReference>
<dbReference type="PROSITE" id="PS50850">
    <property type="entry name" value="MFS"/>
    <property type="match status" value="1"/>
</dbReference>
<feature type="transmembrane region" description="Helical" evidence="5">
    <location>
        <begin position="183"/>
        <end position="205"/>
    </location>
</feature>
<feature type="transmembrane region" description="Helical" evidence="5">
    <location>
        <begin position="272"/>
        <end position="290"/>
    </location>
</feature>
<feature type="transmembrane region" description="Helical" evidence="5">
    <location>
        <begin position="23"/>
        <end position="41"/>
    </location>
</feature>
<feature type="transmembrane region" description="Helical" evidence="5">
    <location>
        <begin position="226"/>
        <end position="246"/>
    </location>
</feature>
<protein>
    <submittedName>
        <fullName evidence="7">MFS transporter</fullName>
    </submittedName>
</protein>
<evidence type="ECO:0000256" key="5">
    <source>
        <dbReference type="SAM" id="Phobius"/>
    </source>
</evidence>
<feature type="region of interest" description="Disordered" evidence="4">
    <location>
        <begin position="1"/>
        <end position="20"/>
    </location>
</feature>
<sequence>MNRSQGFTADRPAATQSTPTDPAARAAFAILLVITGCHLLNDAMQALLPAIYPLLKRDFRLSFGQIGMLTFTYQVTASLLQPLIGHYTDKRKLPWSLTAGMAFTFAGLAGLSLAHTYAHLLVGAALLGIGSSIFHPESSRIARLSSGGRHGFAQSLFQVGGNLGTSFGPLLAAFIVLPLGQASLGWFCLLAVLGGVLQAYVGRWYAAQPIAGPRGGKAGGTGLSKARVAGAMTVLIALVFSKYFYLSSFTSYYIFYLIHRFGLSTMEAQTDLFVFLGAVAAGTLIGGPVGDRIGRKAVIWVSILGVLPFSLALPHVGLGWTIGLSVVIGLVLSSAFSAILVYATELLPGRVGMVAGLFFGLAFGMGGLGAAVLGVLADVRGIDFVYSACAFLPALGMLTVLLPNLDHARERTA</sequence>
<dbReference type="GO" id="GO:0005886">
    <property type="term" value="C:plasma membrane"/>
    <property type="evidence" value="ECO:0007669"/>
    <property type="project" value="TreeGrafter"/>
</dbReference>
<reference evidence="7 8" key="1">
    <citation type="journal article" date="2014" name="World J. Microbiol. Biotechnol.">
        <title>Biodiversity and physiological characteristics of Antarctic and Arctic lichens-associated bacteria.</title>
        <authorList>
            <person name="Lee Y.M."/>
            <person name="Kim E.H."/>
            <person name="Lee H.K."/>
            <person name="Hong S.G."/>
        </authorList>
    </citation>
    <scope>NUCLEOTIDE SEQUENCE [LARGE SCALE GENOMIC DNA]</scope>
    <source>
        <strain evidence="7 8">PAMC 26569</strain>
    </source>
</reference>
<dbReference type="InterPro" id="IPR011701">
    <property type="entry name" value="MFS"/>
</dbReference>
<feature type="transmembrane region" description="Helical" evidence="5">
    <location>
        <begin position="156"/>
        <end position="177"/>
    </location>
</feature>
<proteinExistence type="predicted"/>
<dbReference type="GO" id="GO:0022857">
    <property type="term" value="F:transmembrane transporter activity"/>
    <property type="evidence" value="ECO:0007669"/>
    <property type="project" value="InterPro"/>
</dbReference>
<evidence type="ECO:0000259" key="6">
    <source>
        <dbReference type="PROSITE" id="PS50850"/>
    </source>
</evidence>
<dbReference type="CDD" id="cd17478">
    <property type="entry name" value="MFS_FsR"/>
    <property type="match status" value="1"/>
</dbReference>
<evidence type="ECO:0000256" key="2">
    <source>
        <dbReference type="ARBA" id="ARBA00022989"/>
    </source>
</evidence>
<keyword evidence="8" id="KW-1185">Reference proteome</keyword>
<keyword evidence="1 5" id="KW-0812">Transmembrane</keyword>
<dbReference type="InterPro" id="IPR020846">
    <property type="entry name" value="MFS_dom"/>
</dbReference>